<comment type="caution">
    <text evidence="1">The sequence shown here is derived from an EMBL/GenBank/DDBJ whole genome shotgun (WGS) entry which is preliminary data.</text>
</comment>
<evidence type="ECO:0000313" key="1">
    <source>
        <dbReference type="EMBL" id="KAA6337413.1"/>
    </source>
</evidence>
<evidence type="ECO:0008006" key="2">
    <source>
        <dbReference type="Google" id="ProtNLM"/>
    </source>
</evidence>
<dbReference type="EMBL" id="SNRY01000702">
    <property type="protein sequence ID" value="KAA6337413.1"/>
    <property type="molecule type" value="Genomic_DNA"/>
</dbReference>
<name>A0A5J4RWR2_9ZZZZ</name>
<dbReference type="AlphaFoldDB" id="A0A5J4RWR2"/>
<dbReference type="NCBIfam" id="NF033564">
    <property type="entry name" value="transpos_ISAs1"/>
    <property type="match status" value="1"/>
</dbReference>
<dbReference type="PANTHER" id="PTHR30298">
    <property type="entry name" value="H REPEAT-ASSOCIATED PREDICTED TRANSPOSASE"/>
    <property type="match status" value="1"/>
</dbReference>
<proteinExistence type="predicted"/>
<dbReference type="PANTHER" id="PTHR30298:SF0">
    <property type="entry name" value="PROTEIN YBFL-RELATED"/>
    <property type="match status" value="1"/>
</dbReference>
<feature type="non-terminal residue" evidence="1">
    <location>
        <position position="1"/>
    </location>
</feature>
<dbReference type="InterPro" id="IPR047647">
    <property type="entry name" value="ISAs1_transpos"/>
</dbReference>
<dbReference type="InterPro" id="IPR051698">
    <property type="entry name" value="Transposase_11-like"/>
</dbReference>
<organism evidence="1">
    <name type="scientific">termite gut metagenome</name>
    <dbReference type="NCBI Taxonomy" id="433724"/>
    <lineage>
        <taxon>unclassified sequences</taxon>
        <taxon>metagenomes</taxon>
        <taxon>organismal metagenomes</taxon>
    </lineage>
</organism>
<protein>
    <recommendedName>
        <fullName evidence="2">Transposase IS4-like domain-containing protein</fullName>
    </recommendedName>
</protein>
<gene>
    <name evidence="1" type="ORF">EZS27_014511</name>
</gene>
<reference evidence="1" key="1">
    <citation type="submission" date="2019-03" db="EMBL/GenBank/DDBJ databases">
        <title>Single cell metagenomics reveals metabolic interactions within the superorganism composed of flagellate Streblomastix strix and complex community of Bacteroidetes bacteria on its surface.</title>
        <authorList>
            <person name="Treitli S.C."/>
            <person name="Kolisko M."/>
            <person name="Husnik F."/>
            <person name="Keeling P."/>
            <person name="Hampl V."/>
        </authorList>
    </citation>
    <scope>NUCLEOTIDE SEQUENCE</scope>
    <source>
        <strain evidence="1">STM</strain>
    </source>
</reference>
<sequence>KEVRIYITSSQANAEVIGKGVRSHWGIENNLHWQLDVSFNEDDSWKREGYAAQNFSLLNRIALNLIKHEQSKKRSMKGKRLDAGWNNEYLLKILIN</sequence>
<accession>A0A5J4RWR2</accession>